<evidence type="ECO:0000256" key="2">
    <source>
        <dbReference type="ARBA" id="ARBA00007069"/>
    </source>
</evidence>
<keyword evidence="7 8" id="KW-0472">Membrane</keyword>
<feature type="transmembrane region" description="Helical" evidence="8">
    <location>
        <begin position="165"/>
        <end position="186"/>
    </location>
</feature>
<comment type="caution">
    <text evidence="10">The sequence shown here is derived from an EMBL/GenBank/DDBJ whole genome shotgun (WGS) entry which is preliminary data.</text>
</comment>
<dbReference type="Pfam" id="PF00528">
    <property type="entry name" value="BPD_transp_1"/>
    <property type="match status" value="1"/>
</dbReference>
<dbReference type="EMBL" id="SSND01000008">
    <property type="protein sequence ID" value="THD80834.1"/>
    <property type="molecule type" value="Genomic_DNA"/>
</dbReference>
<keyword evidence="4" id="KW-1003">Cell membrane</keyword>
<dbReference type="GO" id="GO:0055085">
    <property type="term" value="P:transmembrane transport"/>
    <property type="evidence" value="ECO:0007669"/>
    <property type="project" value="InterPro"/>
</dbReference>
<evidence type="ECO:0000256" key="5">
    <source>
        <dbReference type="ARBA" id="ARBA00022692"/>
    </source>
</evidence>
<sequence>MSGTAPLRRAGLVGPALVTVLVLVGVPLCIMVWVSLLGRGTTIGVDWQSVPSLANYARLIWEEDFDGTLLFNPTYLSILWRSVWQAAATTAICVLVGLPVALWMASLPRGLRNVVILLVTIPFWTNLLVRNYAWLIILREDGAVSWAVNALWPFGPVQLLYNDTAILIGLVYSFLPFMILPLYAVFEKFDWRLLEAAYDLGANRWRALRRVIIPLAMPGIIAGSMLVFIPSLGSFVTAALLGGGKSMMMGNLIQMQFGQSRNWPFGAAISVVLLALMMLVLMGIALWKKRAEQST</sequence>
<name>A0A4V3V003_9RHOB</name>
<evidence type="ECO:0000256" key="1">
    <source>
        <dbReference type="ARBA" id="ARBA00004651"/>
    </source>
</evidence>
<proteinExistence type="inferred from homology"/>
<feature type="transmembrane region" description="Helical" evidence="8">
    <location>
        <begin position="115"/>
        <end position="137"/>
    </location>
</feature>
<evidence type="ECO:0000256" key="6">
    <source>
        <dbReference type="ARBA" id="ARBA00022989"/>
    </source>
</evidence>
<comment type="subcellular location">
    <subcellularLocation>
        <location evidence="1 8">Cell membrane</location>
        <topology evidence="1 8">Multi-pass membrane protein</topology>
    </subcellularLocation>
</comment>
<feature type="domain" description="ABC transmembrane type-1" evidence="9">
    <location>
        <begin position="79"/>
        <end position="286"/>
    </location>
</feature>
<dbReference type="Proteomes" id="UP000309450">
    <property type="component" value="Unassembled WGS sequence"/>
</dbReference>
<evidence type="ECO:0000259" key="9">
    <source>
        <dbReference type="PROSITE" id="PS50928"/>
    </source>
</evidence>
<feature type="transmembrane region" description="Helical" evidence="8">
    <location>
        <begin position="265"/>
        <end position="287"/>
    </location>
</feature>
<dbReference type="OrthoDB" id="9807047at2"/>
<keyword evidence="6 8" id="KW-1133">Transmembrane helix</keyword>
<dbReference type="SUPFAM" id="SSF161098">
    <property type="entry name" value="MetI-like"/>
    <property type="match status" value="1"/>
</dbReference>
<reference evidence="10 11" key="1">
    <citation type="submission" date="2019-04" db="EMBL/GenBank/DDBJ databases">
        <title>Draft genome sequence of Gemmobacter aestuarii sp. nov.</title>
        <authorList>
            <person name="Hameed A."/>
            <person name="Lin S.-Y."/>
            <person name="Shahina M."/>
            <person name="Lai W.-A."/>
            <person name="Young C.-C."/>
        </authorList>
    </citation>
    <scope>NUCLEOTIDE SEQUENCE [LARGE SCALE GENOMIC DNA]</scope>
    <source>
        <strain evidence="10 11">CC-PW-75</strain>
    </source>
</reference>
<gene>
    <name evidence="10" type="ORF">E7811_17560</name>
</gene>
<dbReference type="PANTHER" id="PTHR42929:SF1">
    <property type="entry name" value="INNER MEMBRANE ABC TRANSPORTER PERMEASE PROTEIN YDCU-RELATED"/>
    <property type="match status" value="1"/>
</dbReference>
<evidence type="ECO:0000256" key="7">
    <source>
        <dbReference type="ARBA" id="ARBA00023136"/>
    </source>
</evidence>
<keyword evidence="5 8" id="KW-0812">Transmembrane</keyword>
<dbReference type="PANTHER" id="PTHR42929">
    <property type="entry name" value="INNER MEMBRANE ABC TRANSPORTER PERMEASE PROTEIN YDCU-RELATED-RELATED"/>
    <property type="match status" value="1"/>
</dbReference>
<dbReference type="RefSeq" id="WP_136395990.1">
    <property type="nucleotide sequence ID" value="NZ_SSND01000008.1"/>
</dbReference>
<dbReference type="AlphaFoldDB" id="A0A4V3V003"/>
<dbReference type="CDD" id="cd06261">
    <property type="entry name" value="TM_PBP2"/>
    <property type="match status" value="1"/>
</dbReference>
<feature type="transmembrane region" description="Helical" evidence="8">
    <location>
        <begin position="207"/>
        <end position="229"/>
    </location>
</feature>
<evidence type="ECO:0000256" key="3">
    <source>
        <dbReference type="ARBA" id="ARBA00022448"/>
    </source>
</evidence>
<dbReference type="GO" id="GO:0005886">
    <property type="term" value="C:plasma membrane"/>
    <property type="evidence" value="ECO:0007669"/>
    <property type="project" value="UniProtKB-SubCell"/>
</dbReference>
<dbReference type="InterPro" id="IPR000515">
    <property type="entry name" value="MetI-like"/>
</dbReference>
<evidence type="ECO:0000256" key="4">
    <source>
        <dbReference type="ARBA" id="ARBA00022475"/>
    </source>
</evidence>
<accession>A0A4V3V003</accession>
<dbReference type="PROSITE" id="PS50928">
    <property type="entry name" value="ABC_TM1"/>
    <property type="match status" value="1"/>
</dbReference>
<dbReference type="InterPro" id="IPR035906">
    <property type="entry name" value="MetI-like_sf"/>
</dbReference>
<organism evidence="10 11">
    <name type="scientific">Aliigemmobacter aestuarii</name>
    <dbReference type="NCBI Taxonomy" id="1445661"/>
    <lineage>
        <taxon>Bacteria</taxon>
        <taxon>Pseudomonadati</taxon>
        <taxon>Pseudomonadota</taxon>
        <taxon>Alphaproteobacteria</taxon>
        <taxon>Rhodobacterales</taxon>
        <taxon>Paracoccaceae</taxon>
        <taxon>Aliigemmobacter</taxon>
    </lineage>
</organism>
<keyword evidence="3 8" id="KW-0813">Transport</keyword>
<evidence type="ECO:0000313" key="10">
    <source>
        <dbReference type="EMBL" id="THD80834.1"/>
    </source>
</evidence>
<protein>
    <submittedName>
        <fullName evidence="10">ABC transporter permease</fullName>
    </submittedName>
</protein>
<evidence type="ECO:0000256" key="8">
    <source>
        <dbReference type="RuleBase" id="RU363032"/>
    </source>
</evidence>
<keyword evidence="11" id="KW-1185">Reference proteome</keyword>
<comment type="similarity">
    <text evidence="2">Belongs to the binding-protein-dependent transport system permease family. CysTW subfamily.</text>
</comment>
<feature type="transmembrane region" description="Helical" evidence="8">
    <location>
        <begin position="12"/>
        <end position="36"/>
    </location>
</feature>
<evidence type="ECO:0000313" key="11">
    <source>
        <dbReference type="Proteomes" id="UP000309450"/>
    </source>
</evidence>
<feature type="transmembrane region" description="Helical" evidence="8">
    <location>
        <begin position="83"/>
        <end position="103"/>
    </location>
</feature>
<dbReference type="Gene3D" id="1.10.3720.10">
    <property type="entry name" value="MetI-like"/>
    <property type="match status" value="1"/>
</dbReference>